<evidence type="ECO:0000313" key="2">
    <source>
        <dbReference type="Proteomes" id="UP000299102"/>
    </source>
</evidence>
<evidence type="ECO:0000313" key="1">
    <source>
        <dbReference type="EMBL" id="GBP42415.1"/>
    </source>
</evidence>
<organism evidence="1 2">
    <name type="scientific">Eumeta variegata</name>
    <name type="common">Bagworm moth</name>
    <name type="synonym">Eumeta japonica</name>
    <dbReference type="NCBI Taxonomy" id="151549"/>
    <lineage>
        <taxon>Eukaryota</taxon>
        <taxon>Metazoa</taxon>
        <taxon>Ecdysozoa</taxon>
        <taxon>Arthropoda</taxon>
        <taxon>Hexapoda</taxon>
        <taxon>Insecta</taxon>
        <taxon>Pterygota</taxon>
        <taxon>Neoptera</taxon>
        <taxon>Endopterygota</taxon>
        <taxon>Lepidoptera</taxon>
        <taxon>Glossata</taxon>
        <taxon>Ditrysia</taxon>
        <taxon>Tineoidea</taxon>
        <taxon>Psychidae</taxon>
        <taxon>Oiketicinae</taxon>
        <taxon>Eumeta</taxon>
    </lineage>
</organism>
<name>A0A4C1VX55_EUMVA</name>
<dbReference type="EMBL" id="BGZK01000417">
    <property type="protein sequence ID" value="GBP42415.1"/>
    <property type="molecule type" value="Genomic_DNA"/>
</dbReference>
<comment type="caution">
    <text evidence="1">The sequence shown here is derived from an EMBL/GenBank/DDBJ whole genome shotgun (WGS) entry which is preliminary data.</text>
</comment>
<protein>
    <submittedName>
        <fullName evidence="1">Uncharacterized protein</fullName>
    </submittedName>
</protein>
<sequence>MITAAHRIRNTRGITVTLPPSRRDGEAINGDGMGRRFIEASGAAGLGRAAPGHEPRPAGAVPLPSTCRCAWKKEIYVTSLRRV</sequence>
<dbReference type="AlphaFoldDB" id="A0A4C1VX55"/>
<keyword evidence="2" id="KW-1185">Reference proteome</keyword>
<reference evidence="1 2" key="1">
    <citation type="journal article" date="2019" name="Commun. Biol.">
        <title>The bagworm genome reveals a unique fibroin gene that provides high tensile strength.</title>
        <authorList>
            <person name="Kono N."/>
            <person name="Nakamura H."/>
            <person name="Ohtoshi R."/>
            <person name="Tomita M."/>
            <person name="Numata K."/>
            <person name="Arakawa K."/>
        </authorList>
    </citation>
    <scope>NUCLEOTIDE SEQUENCE [LARGE SCALE GENOMIC DNA]</scope>
</reference>
<gene>
    <name evidence="1" type="ORF">EVAR_30048_1</name>
</gene>
<proteinExistence type="predicted"/>
<dbReference type="Proteomes" id="UP000299102">
    <property type="component" value="Unassembled WGS sequence"/>
</dbReference>
<accession>A0A4C1VX55</accession>